<dbReference type="EMBL" id="LGPB01000142">
    <property type="protein sequence ID" value="KRG08762.1"/>
    <property type="molecule type" value="Genomic_DNA"/>
</dbReference>
<organism evidence="1 2">
    <name type="scientific">Lederbergia galactosidilytica</name>
    <dbReference type="NCBI Taxonomy" id="217031"/>
    <lineage>
        <taxon>Bacteria</taxon>
        <taxon>Bacillati</taxon>
        <taxon>Bacillota</taxon>
        <taxon>Bacilli</taxon>
        <taxon>Bacillales</taxon>
        <taxon>Bacillaceae</taxon>
        <taxon>Lederbergia</taxon>
    </lineage>
</organism>
<evidence type="ECO:0000313" key="1">
    <source>
        <dbReference type="EMBL" id="KRG08762.1"/>
    </source>
</evidence>
<comment type="caution">
    <text evidence="1">The sequence shown here is derived from an EMBL/GenBank/DDBJ whole genome shotgun (WGS) entry which is preliminary data.</text>
</comment>
<evidence type="ECO:0000313" key="2">
    <source>
        <dbReference type="Proteomes" id="UP000053881"/>
    </source>
</evidence>
<name>A0A0Q9XT17_9BACI</name>
<dbReference type="PATRIC" id="fig|217031.4.peg.8379"/>
<accession>A0A0Q9XT17</accession>
<dbReference type="Gene3D" id="2.60.120.10">
    <property type="entry name" value="Jelly Rolls"/>
    <property type="match status" value="1"/>
</dbReference>
<proteinExistence type="predicted"/>
<protein>
    <recommendedName>
        <fullName evidence="3">Mannose-6-phosphate isomerase</fullName>
    </recommendedName>
</protein>
<sequence length="73" mass="8496">MMQQLRLAETGARRFPDEDYIYKRPIKKHDHYSIPAGTIHSAGANSVVLEISATPNRFTYRNSKTHFFRRSIT</sequence>
<dbReference type="Proteomes" id="UP000053881">
    <property type="component" value="Unassembled WGS sequence"/>
</dbReference>
<evidence type="ECO:0008006" key="3">
    <source>
        <dbReference type="Google" id="ProtNLM"/>
    </source>
</evidence>
<dbReference type="InterPro" id="IPR014710">
    <property type="entry name" value="RmlC-like_jellyroll"/>
</dbReference>
<gene>
    <name evidence="1" type="ORF">ACA29_24800</name>
</gene>
<dbReference type="AlphaFoldDB" id="A0A0Q9XT17"/>
<dbReference type="SUPFAM" id="SSF51182">
    <property type="entry name" value="RmlC-like cupins"/>
    <property type="match status" value="1"/>
</dbReference>
<dbReference type="InterPro" id="IPR011051">
    <property type="entry name" value="RmlC_Cupin_sf"/>
</dbReference>
<reference evidence="1 2" key="1">
    <citation type="submission" date="2015-06" db="EMBL/GenBank/DDBJ databases">
        <title>Genome sequencing project of Bacillus galactosidilyticus PL133.</title>
        <authorList>
            <person name="Gaiero J."/>
            <person name="Nicol R."/>
            <person name="Habash M."/>
        </authorList>
    </citation>
    <scope>NUCLEOTIDE SEQUENCE [LARGE SCALE GENOMIC DNA]</scope>
    <source>
        <strain evidence="1 2">PL133</strain>
    </source>
</reference>